<dbReference type="Pfam" id="PF07727">
    <property type="entry name" value="RVT_2"/>
    <property type="match status" value="1"/>
</dbReference>
<dbReference type="Proteomes" id="UP001172457">
    <property type="component" value="Chromosome 1"/>
</dbReference>
<name>A0AA38WLN9_9ASTR</name>
<gene>
    <name evidence="3" type="ORF">OSB04_001723</name>
</gene>
<proteinExistence type="predicted"/>
<dbReference type="SUPFAM" id="SSF56672">
    <property type="entry name" value="DNA/RNA polymerases"/>
    <property type="match status" value="1"/>
</dbReference>
<dbReference type="Pfam" id="PF14223">
    <property type="entry name" value="Retrotran_gag_2"/>
    <property type="match status" value="1"/>
</dbReference>
<feature type="region of interest" description="Disordered" evidence="1">
    <location>
        <begin position="186"/>
        <end position="224"/>
    </location>
</feature>
<dbReference type="InterPro" id="IPR043502">
    <property type="entry name" value="DNA/RNA_pol_sf"/>
</dbReference>
<dbReference type="CDD" id="cd09272">
    <property type="entry name" value="RNase_HI_RT_Ty1"/>
    <property type="match status" value="1"/>
</dbReference>
<evidence type="ECO:0000313" key="3">
    <source>
        <dbReference type="EMBL" id="KAJ9565757.1"/>
    </source>
</evidence>
<reference evidence="3" key="1">
    <citation type="submission" date="2023-03" db="EMBL/GenBank/DDBJ databases">
        <title>Chromosome-scale reference genome and RAD-based genetic map of yellow starthistle (Centaurea solstitialis) reveal putative structural variation and QTLs associated with invader traits.</title>
        <authorList>
            <person name="Reatini B."/>
            <person name="Cang F.A."/>
            <person name="Jiang Q."/>
            <person name="Mckibben M.T.W."/>
            <person name="Barker M.S."/>
            <person name="Rieseberg L.H."/>
            <person name="Dlugosch K.M."/>
        </authorList>
    </citation>
    <scope>NUCLEOTIDE SEQUENCE</scope>
    <source>
        <strain evidence="3">CAN-66</strain>
        <tissue evidence="3">Leaf</tissue>
    </source>
</reference>
<dbReference type="PANTHER" id="PTHR11439">
    <property type="entry name" value="GAG-POL-RELATED RETROTRANSPOSON"/>
    <property type="match status" value="1"/>
</dbReference>
<dbReference type="InterPro" id="IPR013103">
    <property type="entry name" value="RVT_2"/>
</dbReference>
<dbReference type="PANTHER" id="PTHR11439:SF524">
    <property type="entry name" value="RNA-DIRECTED DNA POLYMERASE, PROTEIN KINASE RLK-PELLE-DLSV FAMILY"/>
    <property type="match status" value="1"/>
</dbReference>
<evidence type="ECO:0000313" key="4">
    <source>
        <dbReference type="Proteomes" id="UP001172457"/>
    </source>
</evidence>
<evidence type="ECO:0000256" key="1">
    <source>
        <dbReference type="SAM" id="MobiDB-lite"/>
    </source>
</evidence>
<feature type="domain" description="Reverse transcriptase Ty1/copia-type" evidence="2">
    <location>
        <begin position="303"/>
        <end position="443"/>
    </location>
</feature>
<dbReference type="EMBL" id="JARYMX010000001">
    <property type="protein sequence ID" value="KAJ9565757.1"/>
    <property type="molecule type" value="Genomic_DNA"/>
</dbReference>
<comment type="caution">
    <text evidence="3">The sequence shown here is derived from an EMBL/GenBank/DDBJ whole genome shotgun (WGS) entry which is preliminary data.</text>
</comment>
<feature type="compositionally biased region" description="Polar residues" evidence="1">
    <location>
        <begin position="188"/>
        <end position="210"/>
    </location>
</feature>
<dbReference type="AlphaFoldDB" id="A0AA38WLN9"/>
<protein>
    <recommendedName>
        <fullName evidence="2">Reverse transcriptase Ty1/copia-type domain-containing protein</fullName>
    </recommendedName>
</protein>
<keyword evidence="4" id="KW-1185">Reference proteome</keyword>
<feature type="compositionally biased region" description="Basic and acidic residues" evidence="1">
    <location>
        <begin position="140"/>
        <end position="161"/>
    </location>
</feature>
<evidence type="ECO:0000259" key="2">
    <source>
        <dbReference type="Pfam" id="PF07727"/>
    </source>
</evidence>
<feature type="compositionally biased region" description="Polar residues" evidence="1">
    <location>
        <begin position="120"/>
        <end position="136"/>
    </location>
</feature>
<feature type="region of interest" description="Disordered" evidence="1">
    <location>
        <begin position="107"/>
        <end position="172"/>
    </location>
</feature>
<organism evidence="3 4">
    <name type="scientific">Centaurea solstitialis</name>
    <name type="common">yellow star-thistle</name>
    <dbReference type="NCBI Taxonomy" id="347529"/>
    <lineage>
        <taxon>Eukaryota</taxon>
        <taxon>Viridiplantae</taxon>
        <taxon>Streptophyta</taxon>
        <taxon>Embryophyta</taxon>
        <taxon>Tracheophyta</taxon>
        <taxon>Spermatophyta</taxon>
        <taxon>Magnoliopsida</taxon>
        <taxon>eudicotyledons</taxon>
        <taxon>Gunneridae</taxon>
        <taxon>Pentapetalae</taxon>
        <taxon>asterids</taxon>
        <taxon>campanulids</taxon>
        <taxon>Asterales</taxon>
        <taxon>Asteraceae</taxon>
        <taxon>Carduoideae</taxon>
        <taxon>Cardueae</taxon>
        <taxon>Centaureinae</taxon>
        <taxon>Centaurea</taxon>
    </lineage>
</organism>
<sequence>MLEMYGQLSRTCFVTTKKARAIQLDNDLHKITIGDLSITDYCQRIKSMSDLLANIDQPVSEKNLVTYMINGLSDRYDQIVGIIRHRDPLPNFLQARSMLLLEEQRLSRPRHNHSTHHDNASSPTILHVGNTSSNGQSQRRSFDRRPDRRGSRRTYRSERRPQTPSQPLAYPPWGLYGWPPPPTWASVRPSTTFQQRQQSRPSGARSASLTSPSLLGPGPPQAFNANVMTSVPPPWQWFSPDPNAQLTALPQAFNTMSLHDPGDSDWYLDTGATSHLASNTGILDYIFNVSTASSVIVGNGSPIPVTNPEHPDYVCHLQKSLYGLKQAPRAWFQRFAQFATRVGFHHSRSDSSLFIYRQGQSLAYLLIYVDDIILTASSAGLLQQIIQSLRREFAMTDLGPLNYFLGISAVRTKSGLFLSQKKYASDILERAHMTNCKLCSTPVDTQSKLGPSGPPITDPSKYRSLAGALQYLTFSRPDIAYAVQQICLFMHDPREPHLNALKRILRYLRGTIDHGLQLYASTTSGLTAYSDADWGGCPATRRSTSGYCVFLGDNLISWSSKRQATISRSSAEAEYRGVANAVAETCWLRNLLLELHSPPSKATIVYCDNVSAVYLSTNPVQHHRTKHIEIDIHFVRDQVALGRVQVLHVPSSSQYADIFTKGLPSSLFTDFRSSLSVRPQPPVQTAGVY</sequence>
<accession>A0AA38WLN9</accession>